<proteinExistence type="predicted"/>
<evidence type="ECO:0000313" key="2">
    <source>
        <dbReference type="EMBL" id="QHS90658.1"/>
    </source>
</evidence>
<dbReference type="EMBL" id="MN739142">
    <property type="protein sequence ID" value="QHS90658.1"/>
    <property type="molecule type" value="Genomic_DNA"/>
</dbReference>
<name>A0A6C0BGY0_9ZZZZ</name>
<sequence length="212" mass="24548">MFMETSLDFVDTTLLTLKNVFEAQQTLINELKNNHENIRSEKDILERTIVEYQTKDQENVNNIEVMNNEIQKLRMEIQHMQEDNKVFTKVSQVVCLEKENARLVMEVEQLKQRLSNALSKKSTHSSISSNLSNPSSPNHSVQSSESGDIEDRVDEDELNQNVYEKIIKGVVYYVTDDVDMVIYEKTQDETIGKRLGQLKKENGKTKVSWDCN</sequence>
<dbReference type="AlphaFoldDB" id="A0A6C0BGY0"/>
<feature type="compositionally biased region" description="Low complexity" evidence="1">
    <location>
        <begin position="118"/>
        <end position="140"/>
    </location>
</feature>
<feature type="region of interest" description="Disordered" evidence="1">
    <location>
        <begin position="118"/>
        <end position="151"/>
    </location>
</feature>
<reference evidence="2" key="1">
    <citation type="journal article" date="2020" name="Nature">
        <title>Giant virus diversity and host interactions through global metagenomics.</title>
        <authorList>
            <person name="Schulz F."/>
            <person name="Roux S."/>
            <person name="Paez-Espino D."/>
            <person name="Jungbluth S."/>
            <person name="Walsh D.A."/>
            <person name="Denef V.J."/>
            <person name="McMahon K.D."/>
            <person name="Konstantinidis K.T."/>
            <person name="Eloe-Fadrosh E.A."/>
            <person name="Kyrpides N.C."/>
            <person name="Woyke T."/>
        </authorList>
    </citation>
    <scope>NUCLEOTIDE SEQUENCE</scope>
    <source>
        <strain evidence="2">GVMAG-M-3300010354-11</strain>
    </source>
</reference>
<evidence type="ECO:0000256" key="1">
    <source>
        <dbReference type="SAM" id="MobiDB-lite"/>
    </source>
</evidence>
<organism evidence="2">
    <name type="scientific">viral metagenome</name>
    <dbReference type="NCBI Taxonomy" id="1070528"/>
    <lineage>
        <taxon>unclassified sequences</taxon>
        <taxon>metagenomes</taxon>
        <taxon>organismal metagenomes</taxon>
    </lineage>
</organism>
<protein>
    <submittedName>
        <fullName evidence="2">Uncharacterized protein</fullName>
    </submittedName>
</protein>
<accession>A0A6C0BGY0</accession>